<evidence type="ECO:0000313" key="3">
    <source>
        <dbReference type="Proteomes" id="UP000001055"/>
    </source>
</evidence>
<dbReference type="AlphaFoldDB" id="Q0U690"/>
<name>Q0U690_PHANO</name>
<accession>Q0U690</accession>
<dbReference type="RefSeq" id="XP_001802944.1">
    <property type="nucleotide sequence ID" value="XM_001802892.1"/>
</dbReference>
<dbReference type="KEGG" id="pno:SNOG_12724"/>
<feature type="compositionally biased region" description="Polar residues" evidence="1">
    <location>
        <begin position="29"/>
        <end position="39"/>
    </location>
</feature>
<evidence type="ECO:0000256" key="1">
    <source>
        <dbReference type="SAM" id="MobiDB-lite"/>
    </source>
</evidence>
<sequence length="39" mass="4326">MTSHTHFAALAAFLHDTQAQHQRMGAGQGTTWERSNVDD</sequence>
<organism evidence="2 3">
    <name type="scientific">Phaeosphaeria nodorum (strain SN15 / ATCC MYA-4574 / FGSC 10173)</name>
    <name type="common">Glume blotch fungus</name>
    <name type="synonym">Parastagonospora nodorum</name>
    <dbReference type="NCBI Taxonomy" id="321614"/>
    <lineage>
        <taxon>Eukaryota</taxon>
        <taxon>Fungi</taxon>
        <taxon>Dikarya</taxon>
        <taxon>Ascomycota</taxon>
        <taxon>Pezizomycotina</taxon>
        <taxon>Dothideomycetes</taxon>
        <taxon>Pleosporomycetidae</taxon>
        <taxon>Pleosporales</taxon>
        <taxon>Pleosporineae</taxon>
        <taxon>Phaeosphaeriaceae</taxon>
        <taxon>Parastagonospora</taxon>
    </lineage>
</organism>
<feature type="region of interest" description="Disordered" evidence="1">
    <location>
        <begin position="19"/>
        <end position="39"/>
    </location>
</feature>
<reference evidence="3" key="1">
    <citation type="journal article" date="2007" name="Plant Cell">
        <title>Dothideomycete-plant interactions illuminated by genome sequencing and EST analysis of the wheat pathogen Stagonospora nodorum.</title>
        <authorList>
            <person name="Hane J.K."/>
            <person name="Lowe R.G."/>
            <person name="Solomon P.S."/>
            <person name="Tan K.C."/>
            <person name="Schoch C.L."/>
            <person name="Spatafora J.W."/>
            <person name="Crous P.W."/>
            <person name="Kodira C."/>
            <person name="Birren B.W."/>
            <person name="Galagan J.E."/>
            <person name="Torriani S.F."/>
            <person name="McDonald B.A."/>
            <person name="Oliver R.P."/>
        </authorList>
    </citation>
    <scope>NUCLEOTIDE SEQUENCE [LARGE SCALE GENOMIC DNA]</scope>
    <source>
        <strain evidence="3">SN15 / ATCC MYA-4574 / FGSC 10173</strain>
    </source>
</reference>
<dbReference type="InParanoid" id="Q0U690"/>
<gene>
    <name evidence="2" type="ORF">SNOG_12724</name>
</gene>
<protein>
    <submittedName>
        <fullName evidence="2">Uncharacterized protein</fullName>
    </submittedName>
</protein>
<dbReference type="Proteomes" id="UP000001055">
    <property type="component" value="Unassembled WGS sequence"/>
</dbReference>
<dbReference type="GeneID" id="5979855"/>
<evidence type="ECO:0000313" key="2">
    <source>
        <dbReference type="EMBL" id="EAT80022.1"/>
    </source>
</evidence>
<dbReference type="EMBL" id="CH445347">
    <property type="protein sequence ID" value="EAT80022.1"/>
    <property type="molecule type" value="Genomic_DNA"/>
</dbReference>
<proteinExistence type="predicted"/>